<gene>
    <name evidence="1" type="ORF">B0J15DRAFT_393277</name>
</gene>
<sequence>MILQYRMRRLFRTISPQLFSLLGISLAGIIVLHQLSYMTDLAFASPLSESINLIKACPLPEPETDPARDTQTRIASSIPKLVHQIWKTADIHTYSTETSHESWKTSFEAMNYTIKLWAEADIVRLIKAKYPWLLPIYEGTLGVSNHFFMAERGSAFIQWTLEEAKRRSGSASSRILLPYLRVFWSTGPMMVTFAFLQYVCMRSPADHYLSVMQEQYGRSVIQHRAGRSPYRDASFAVAYYIFSCCYGTYVCNVSTWSTEQVGCHQDKL</sequence>
<evidence type="ECO:0000313" key="2">
    <source>
        <dbReference type="Proteomes" id="UP000736672"/>
    </source>
</evidence>
<reference evidence="1" key="1">
    <citation type="journal article" date="2021" name="Nat. Commun.">
        <title>Genetic determinants of endophytism in the Arabidopsis root mycobiome.</title>
        <authorList>
            <person name="Mesny F."/>
            <person name="Miyauchi S."/>
            <person name="Thiergart T."/>
            <person name="Pickel B."/>
            <person name="Atanasova L."/>
            <person name="Karlsson M."/>
            <person name="Huettel B."/>
            <person name="Barry K.W."/>
            <person name="Haridas S."/>
            <person name="Chen C."/>
            <person name="Bauer D."/>
            <person name="Andreopoulos W."/>
            <person name="Pangilinan J."/>
            <person name="LaButti K."/>
            <person name="Riley R."/>
            <person name="Lipzen A."/>
            <person name="Clum A."/>
            <person name="Drula E."/>
            <person name="Henrissat B."/>
            <person name="Kohler A."/>
            <person name="Grigoriev I.V."/>
            <person name="Martin F.M."/>
            <person name="Hacquard S."/>
        </authorList>
    </citation>
    <scope>NUCLEOTIDE SEQUENCE</scope>
    <source>
        <strain evidence="1">FSSC 5 MPI-SDFR-AT-0091</strain>
    </source>
</reference>
<comment type="caution">
    <text evidence="1">The sequence shown here is derived from an EMBL/GenBank/DDBJ whole genome shotgun (WGS) entry which is preliminary data.</text>
</comment>
<dbReference type="Proteomes" id="UP000736672">
    <property type="component" value="Unassembled WGS sequence"/>
</dbReference>
<dbReference type="OrthoDB" id="409543at2759"/>
<dbReference type="EMBL" id="JAGTJS010000007">
    <property type="protein sequence ID" value="KAH7264674.1"/>
    <property type="molecule type" value="Genomic_DNA"/>
</dbReference>
<name>A0A9P9KPN8_FUSSL</name>
<protein>
    <submittedName>
        <fullName evidence="1">Uncharacterized protein</fullName>
    </submittedName>
</protein>
<accession>A0A9P9KPN8</accession>
<dbReference type="GO" id="GO:0000030">
    <property type="term" value="F:mannosyltransferase activity"/>
    <property type="evidence" value="ECO:0007669"/>
    <property type="project" value="TreeGrafter"/>
</dbReference>
<dbReference type="PANTHER" id="PTHR32385">
    <property type="entry name" value="MANNOSYL PHOSPHORYLINOSITOL CERAMIDE SYNTHASE"/>
    <property type="match status" value="1"/>
</dbReference>
<dbReference type="PANTHER" id="PTHR32385:SF15">
    <property type="entry name" value="INOSITOL PHOSPHOCERAMIDE MANNOSYLTRANSFERASE 1"/>
    <property type="match status" value="1"/>
</dbReference>
<organism evidence="1 2">
    <name type="scientific">Fusarium solani</name>
    <name type="common">Filamentous fungus</name>
    <dbReference type="NCBI Taxonomy" id="169388"/>
    <lineage>
        <taxon>Eukaryota</taxon>
        <taxon>Fungi</taxon>
        <taxon>Dikarya</taxon>
        <taxon>Ascomycota</taxon>
        <taxon>Pezizomycotina</taxon>
        <taxon>Sordariomycetes</taxon>
        <taxon>Hypocreomycetidae</taxon>
        <taxon>Hypocreales</taxon>
        <taxon>Nectriaceae</taxon>
        <taxon>Fusarium</taxon>
        <taxon>Fusarium solani species complex</taxon>
    </lineage>
</organism>
<evidence type="ECO:0000313" key="1">
    <source>
        <dbReference type="EMBL" id="KAH7264674.1"/>
    </source>
</evidence>
<dbReference type="AlphaFoldDB" id="A0A9P9KPN8"/>
<keyword evidence="2" id="KW-1185">Reference proteome</keyword>
<dbReference type="InterPro" id="IPR051706">
    <property type="entry name" value="Glycosyltransferase_domain"/>
</dbReference>
<dbReference type="Gene3D" id="3.90.550.20">
    <property type="match status" value="1"/>
</dbReference>
<dbReference type="GO" id="GO:0016020">
    <property type="term" value="C:membrane"/>
    <property type="evidence" value="ECO:0007669"/>
    <property type="project" value="GOC"/>
</dbReference>
<dbReference type="GO" id="GO:0051999">
    <property type="term" value="P:mannosyl-inositol phosphorylceramide biosynthetic process"/>
    <property type="evidence" value="ECO:0007669"/>
    <property type="project" value="TreeGrafter"/>
</dbReference>
<proteinExistence type="predicted"/>